<keyword evidence="3" id="KW-1185">Reference proteome</keyword>
<dbReference type="EMBL" id="LTAO01000007">
    <property type="protein sequence ID" value="KYG33381.1"/>
    <property type="molecule type" value="Genomic_DNA"/>
</dbReference>
<evidence type="ECO:0000313" key="2">
    <source>
        <dbReference type="EMBL" id="KYG33381.1"/>
    </source>
</evidence>
<keyword evidence="1" id="KW-1133">Transmembrane helix</keyword>
<gene>
    <name evidence="2" type="ORF">AZF04_16845</name>
</gene>
<feature type="transmembrane region" description="Helical" evidence="1">
    <location>
        <begin position="27"/>
        <end position="47"/>
    </location>
</feature>
<organism evidence="2 3">
    <name type="scientific">Alkalihalobacillus trypoxylicola</name>
    <dbReference type="NCBI Taxonomy" id="519424"/>
    <lineage>
        <taxon>Bacteria</taxon>
        <taxon>Bacillati</taxon>
        <taxon>Bacillota</taxon>
        <taxon>Bacilli</taxon>
        <taxon>Bacillales</taxon>
        <taxon>Bacillaceae</taxon>
        <taxon>Alkalihalobacillus</taxon>
    </lineage>
</organism>
<comment type="caution">
    <text evidence="2">The sequence shown here is derived from an EMBL/GenBank/DDBJ whole genome shotgun (WGS) entry which is preliminary data.</text>
</comment>
<dbReference type="AlphaFoldDB" id="A0A161PJ58"/>
<name>A0A161PJ58_9BACI</name>
<evidence type="ECO:0000256" key="1">
    <source>
        <dbReference type="SAM" id="Phobius"/>
    </source>
</evidence>
<feature type="transmembrane region" description="Helical" evidence="1">
    <location>
        <begin position="59"/>
        <end position="79"/>
    </location>
</feature>
<feature type="transmembrane region" description="Helical" evidence="1">
    <location>
        <begin position="91"/>
        <end position="109"/>
    </location>
</feature>
<sequence>MNTVVVGLFTTLIIGDFFPTLNIHSTLIIWAIIFSIILSIMVTKFSRKKNNVEKKKGSTVIYSSLYLFILLLILTGLGGQSTVGIGLENPIIWFLIILPIMTAIYKIIYKRIALDKQKV</sequence>
<evidence type="ECO:0000313" key="3">
    <source>
        <dbReference type="Proteomes" id="UP000075806"/>
    </source>
</evidence>
<accession>A0A161PJ58</accession>
<reference evidence="2" key="1">
    <citation type="submission" date="2016-02" db="EMBL/GenBank/DDBJ databases">
        <title>Genome sequence of Bacillus trypoxylicola KCTC 13244(T).</title>
        <authorList>
            <person name="Jeong H."/>
            <person name="Park S.-H."/>
            <person name="Choi S.-K."/>
        </authorList>
    </citation>
    <scope>NUCLEOTIDE SEQUENCE [LARGE SCALE GENOMIC DNA]</scope>
    <source>
        <strain evidence="2">KCTC 13244</strain>
    </source>
</reference>
<keyword evidence="1" id="KW-0812">Transmembrane</keyword>
<protein>
    <submittedName>
        <fullName evidence="2">Uncharacterized protein</fullName>
    </submittedName>
</protein>
<proteinExistence type="predicted"/>
<dbReference type="Proteomes" id="UP000075806">
    <property type="component" value="Unassembled WGS sequence"/>
</dbReference>
<dbReference type="STRING" id="519424.AZF04_16845"/>
<keyword evidence="1" id="KW-0472">Membrane</keyword>